<accession>A0ABW4RWY3</accession>
<dbReference type="Gene3D" id="2.60.120.10">
    <property type="entry name" value="Jelly Rolls"/>
    <property type="match status" value="1"/>
</dbReference>
<dbReference type="Gene3D" id="3.90.25.10">
    <property type="entry name" value="UDP-galactose 4-epimerase, domain 1"/>
    <property type="match status" value="1"/>
</dbReference>
<reference evidence="6" key="1">
    <citation type="journal article" date="2019" name="Int. J. Syst. Evol. Microbiol.">
        <title>The Global Catalogue of Microorganisms (GCM) 10K type strain sequencing project: providing services to taxonomists for standard genome sequencing and annotation.</title>
        <authorList>
            <consortium name="The Broad Institute Genomics Platform"/>
            <consortium name="The Broad Institute Genome Sequencing Center for Infectious Disease"/>
            <person name="Wu L."/>
            <person name="Ma J."/>
        </authorList>
    </citation>
    <scope>NUCLEOTIDE SEQUENCE [LARGE SCALE GENOMIC DNA]</scope>
    <source>
        <strain evidence="6">CAIM 431</strain>
    </source>
</reference>
<keyword evidence="6" id="KW-1185">Reference proteome</keyword>
<dbReference type="EC" id="1.1.1.133" evidence="3"/>
<dbReference type="InterPro" id="IPR005913">
    <property type="entry name" value="dTDP_dehydrorham_reduct"/>
</dbReference>
<evidence type="ECO:0000259" key="4">
    <source>
        <dbReference type="Pfam" id="PF04321"/>
    </source>
</evidence>
<dbReference type="SUPFAM" id="SSF51182">
    <property type="entry name" value="RmlC-like cupins"/>
    <property type="match status" value="1"/>
</dbReference>
<name>A0ABW4RWY3_9ACTN</name>
<comment type="caution">
    <text evidence="5">The sequence shown here is derived from an EMBL/GenBank/DDBJ whole genome shotgun (WGS) entry which is preliminary data.</text>
</comment>
<organism evidence="5 6">
    <name type="scientific">Luteococcus peritonei</name>
    <dbReference type="NCBI Taxonomy" id="88874"/>
    <lineage>
        <taxon>Bacteria</taxon>
        <taxon>Bacillati</taxon>
        <taxon>Actinomycetota</taxon>
        <taxon>Actinomycetes</taxon>
        <taxon>Propionibacteriales</taxon>
        <taxon>Propionibacteriaceae</taxon>
        <taxon>Luteococcus</taxon>
    </lineage>
</organism>
<sequence>MADLDIQQTPIPGLLVISLPMPGDNRGWFKENWQRAKMTALGLPDFGPVQNNMSFNTSKGATRGLHAEPWDKYVSLATGRIMGAWVDLREGESFGQKFFLEMGPETAVYVPRGVANGYQALEDGTAYTYLVNDHWSPEARASYTYLNLADETADIPWPISLDQAEISEADKAHPRLADVVPMKPARTVVLGARGQLGQALMAQLDEATGVDRDELDLTDREAVLAYNWNGVGTIINAAAYTAVDLAETEQGRKDCWDANVSAVKNLVEVARERRMRLVHVSSDYVFDGVTEEHDEDEAFSPLGVYGVTKAAGDALVATLPQHFIVRTSWVIGSGKNFVGIMADLARKGVKPTVVSDQFGRLTFTADLAAGIVHLLDSGAEPGTYNLTNTGEVSSWADIAKQVFELAGASADDVTPVTTEEYAAGKQISPRPVHSALKLDKIIAAGFTPAPAEQRLKELLG</sequence>
<comment type="similarity">
    <text evidence="2 3">Belongs to the dTDP-4-dehydrorhamnose reductase family.</text>
</comment>
<evidence type="ECO:0000256" key="2">
    <source>
        <dbReference type="ARBA" id="ARBA00010944"/>
    </source>
</evidence>
<dbReference type="InterPro" id="IPR014710">
    <property type="entry name" value="RmlC-like_jellyroll"/>
</dbReference>
<dbReference type="Gene3D" id="3.40.50.720">
    <property type="entry name" value="NAD(P)-binding Rossmann-like Domain"/>
    <property type="match status" value="1"/>
</dbReference>
<dbReference type="SUPFAM" id="SSF51735">
    <property type="entry name" value="NAD(P)-binding Rossmann-fold domains"/>
    <property type="match status" value="1"/>
</dbReference>
<dbReference type="PANTHER" id="PTHR10491">
    <property type="entry name" value="DTDP-4-DEHYDRORHAMNOSE REDUCTASE"/>
    <property type="match status" value="1"/>
</dbReference>
<dbReference type="Pfam" id="PF00908">
    <property type="entry name" value="dTDP_sugar_isom"/>
    <property type="match status" value="1"/>
</dbReference>
<comment type="pathway">
    <text evidence="3">Carbohydrate biosynthesis; dTDP-L-rhamnose biosynthesis.</text>
</comment>
<dbReference type="InterPro" id="IPR011051">
    <property type="entry name" value="RmlC_Cupin_sf"/>
</dbReference>
<keyword evidence="3" id="KW-0521">NADP</keyword>
<evidence type="ECO:0000256" key="3">
    <source>
        <dbReference type="RuleBase" id="RU364082"/>
    </source>
</evidence>
<dbReference type="RefSeq" id="WP_343873759.1">
    <property type="nucleotide sequence ID" value="NZ_BAAAIX010000020.1"/>
</dbReference>
<comment type="similarity">
    <text evidence="1">Belongs to the dTDP-4-dehydrorhamnose 3,5-epimerase family.</text>
</comment>
<comment type="function">
    <text evidence="3">Catalyzes the reduction of dTDP-6-deoxy-L-lyxo-4-hexulose to yield dTDP-L-rhamnose.</text>
</comment>
<dbReference type="CDD" id="cd05254">
    <property type="entry name" value="dTDP_HR_like_SDR_e"/>
    <property type="match status" value="1"/>
</dbReference>
<keyword evidence="3" id="KW-0560">Oxidoreductase</keyword>
<dbReference type="InterPro" id="IPR000888">
    <property type="entry name" value="RmlC-like"/>
</dbReference>
<dbReference type="InterPro" id="IPR036291">
    <property type="entry name" value="NAD(P)-bd_dom_sf"/>
</dbReference>
<proteinExistence type="inferred from homology"/>
<dbReference type="Pfam" id="PF04321">
    <property type="entry name" value="RmlD_sub_bind"/>
    <property type="match status" value="1"/>
</dbReference>
<dbReference type="PANTHER" id="PTHR10491:SF4">
    <property type="entry name" value="METHIONINE ADENOSYLTRANSFERASE 2 SUBUNIT BETA"/>
    <property type="match status" value="1"/>
</dbReference>
<feature type="domain" description="RmlD-like substrate binding" evidence="4">
    <location>
        <begin position="186"/>
        <end position="458"/>
    </location>
</feature>
<dbReference type="InterPro" id="IPR029903">
    <property type="entry name" value="RmlD-like-bd"/>
</dbReference>
<evidence type="ECO:0000256" key="1">
    <source>
        <dbReference type="ARBA" id="ARBA00010154"/>
    </source>
</evidence>
<dbReference type="EMBL" id="JBHUFZ010000023">
    <property type="protein sequence ID" value="MFD1890574.1"/>
    <property type="molecule type" value="Genomic_DNA"/>
</dbReference>
<gene>
    <name evidence="5" type="ORF">ACFSCS_10350</name>
</gene>
<evidence type="ECO:0000313" key="6">
    <source>
        <dbReference type="Proteomes" id="UP001597326"/>
    </source>
</evidence>
<protein>
    <recommendedName>
        <fullName evidence="3">dTDP-4-dehydrorhamnose reductase</fullName>
        <ecNumber evidence="3">1.1.1.133</ecNumber>
    </recommendedName>
</protein>
<evidence type="ECO:0000313" key="5">
    <source>
        <dbReference type="EMBL" id="MFD1890574.1"/>
    </source>
</evidence>
<dbReference type="Proteomes" id="UP001597326">
    <property type="component" value="Unassembled WGS sequence"/>
</dbReference>